<proteinExistence type="predicted"/>
<evidence type="ECO:0000256" key="1">
    <source>
        <dbReference type="ARBA" id="ARBA00001946"/>
    </source>
</evidence>
<dbReference type="RefSeq" id="WP_338822344.1">
    <property type="nucleotide sequence ID" value="NZ_CP148067.1"/>
</dbReference>
<protein>
    <submittedName>
        <fullName evidence="2">HAD hydrolase family protein</fullName>
    </submittedName>
</protein>
<dbReference type="InterPro" id="IPR036412">
    <property type="entry name" value="HAD-like_sf"/>
</dbReference>
<accession>A0ABZ2RP30</accession>
<dbReference type="Proteomes" id="UP001477443">
    <property type="component" value="Chromosome"/>
</dbReference>
<dbReference type="PANTHER" id="PTHR10000">
    <property type="entry name" value="PHOSPHOSERINE PHOSPHATASE"/>
    <property type="match status" value="1"/>
</dbReference>
<keyword evidence="3" id="KW-1185">Reference proteome</keyword>
<dbReference type="SUPFAM" id="SSF56784">
    <property type="entry name" value="HAD-like"/>
    <property type="match status" value="1"/>
</dbReference>
<dbReference type="Pfam" id="PF08282">
    <property type="entry name" value="Hydrolase_3"/>
    <property type="match status" value="1"/>
</dbReference>
<comment type="cofactor">
    <cofactor evidence="1">
        <name>Mg(2+)</name>
        <dbReference type="ChEBI" id="CHEBI:18420"/>
    </cofactor>
</comment>
<gene>
    <name evidence="2" type="ORF">WG617_02055</name>
</gene>
<name>A0ABZ2RP30_9BACT</name>
<evidence type="ECO:0000313" key="3">
    <source>
        <dbReference type="Proteomes" id="UP001477443"/>
    </source>
</evidence>
<sequence>MNSNKPTYFIDLDGTLFDRQYNSRMSKRNISAIMMLKNFANVIFSTGRSYHDARLKKTLHIFNLNDVICTSGAEIYIKNKLANCFEMKAELVKEIVSYCITNKINFVVFDHKSESVYVQSRFGKWFNKLLFRKKWRIIDYAKNFDINNHKTVLKIAFVLKNNMKSYKVLNKFKLLFEKRVNAYLASKNYIIEITDKSINKGIAESLYMKELNLDPGNSTHIGDSDADTGAKGYVNKLVAMKNASKSLKNVADEIAPKCRSAGLSKFFTTKKKVIND</sequence>
<keyword evidence="2" id="KW-0378">Hydrolase</keyword>
<reference evidence="2" key="1">
    <citation type="submission" date="2024-03" db="EMBL/GenBank/DDBJ databases">
        <title>Complete genome sequence of Mycoplasma felifaucium Z921 isolated from the trachea of a cheetah.</title>
        <authorList>
            <person name="Spergser J."/>
        </authorList>
    </citation>
    <scope>NUCLEOTIDE SEQUENCE [LARGE SCALE GENOMIC DNA]</scope>
    <source>
        <strain evidence="2">Z921</strain>
    </source>
</reference>
<dbReference type="EMBL" id="CP148067">
    <property type="protein sequence ID" value="WXL28798.1"/>
    <property type="molecule type" value="Genomic_DNA"/>
</dbReference>
<dbReference type="PANTHER" id="PTHR10000:SF8">
    <property type="entry name" value="HAD SUPERFAMILY HYDROLASE-LIKE, TYPE 3"/>
    <property type="match status" value="1"/>
</dbReference>
<dbReference type="InterPro" id="IPR023214">
    <property type="entry name" value="HAD_sf"/>
</dbReference>
<dbReference type="GO" id="GO:0016787">
    <property type="term" value="F:hydrolase activity"/>
    <property type="evidence" value="ECO:0007669"/>
    <property type="project" value="UniProtKB-KW"/>
</dbReference>
<organism evidence="2 3">
    <name type="scientific">Mycoplasmopsis felifaucium</name>
    <dbReference type="NCBI Taxonomy" id="35768"/>
    <lineage>
        <taxon>Bacteria</taxon>
        <taxon>Bacillati</taxon>
        <taxon>Mycoplasmatota</taxon>
        <taxon>Mycoplasmoidales</taxon>
        <taxon>Metamycoplasmataceae</taxon>
        <taxon>Mycoplasmopsis</taxon>
    </lineage>
</organism>
<dbReference type="Gene3D" id="3.40.50.1000">
    <property type="entry name" value="HAD superfamily/HAD-like"/>
    <property type="match status" value="1"/>
</dbReference>
<dbReference type="Gene3D" id="3.30.1240.10">
    <property type="match status" value="1"/>
</dbReference>
<evidence type="ECO:0000313" key="2">
    <source>
        <dbReference type="EMBL" id="WXL28798.1"/>
    </source>
</evidence>